<name>A0A1I4ZVB1_9MICO</name>
<dbReference type="Gene3D" id="1.10.10.2910">
    <property type="match status" value="1"/>
</dbReference>
<dbReference type="RefSeq" id="WP_090709537.1">
    <property type="nucleotide sequence ID" value="NZ_FOVM01000002.1"/>
</dbReference>
<dbReference type="InterPro" id="IPR010982">
    <property type="entry name" value="Lambda_DNA-bd_dom_sf"/>
</dbReference>
<dbReference type="PANTHER" id="PTHR43236:SF1">
    <property type="entry name" value="BLL7220 PROTEIN"/>
    <property type="match status" value="1"/>
</dbReference>
<dbReference type="CDD" id="cd00093">
    <property type="entry name" value="HTH_XRE"/>
    <property type="match status" value="1"/>
</dbReference>
<dbReference type="SUPFAM" id="SSF47413">
    <property type="entry name" value="lambda repressor-like DNA-binding domains"/>
    <property type="match status" value="1"/>
</dbReference>
<dbReference type="GO" id="GO:0003677">
    <property type="term" value="F:DNA binding"/>
    <property type="evidence" value="ECO:0007669"/>
    <property type="project" value="InterPro"/>
</dbReference>
<keyword evidence="4" id="KW-1185">Reference proteome</keyword>
<dbReference type="Proteomes" id="UP000198867">
    <property type="component" value="Unassembled WGS sequence"/>
</dbReference>
<evidence type="ECO:0000313" key="4">
    <source>
        <dbReference type="Proteomes" id="UP000198867"/>
    </source>
</evidence>
<evidence type="ECO:0000259" key="2">
    <source>
        <dbReference type="PROSITE" id="PS50943"/>
    </source>
</evidence>
<dbReference type="AlphaFoldDB" id="A0A1I4ZVB1"/>
<dbReference type="PROSITE" id="PS50943">
    <property type="entry name" value="HTH_CROC1"/>
    <property type="match status" value="1"/>
</dbReference>
<accession>A0A1I4ZVB1</accession>
<gene>
    <name evidence="3" type="ORF">SAMN05216219_1107</name>
</gene>
<comment type="similarity">
    <text evidence="1">Belongs to the short-chain fatty acyl-CoA assimilation regulator (ScfR) family.</text>
</comment>
<protein>
    <submittedName>
        <fullName evidence="3">Zn-dependent peptidase ImmA, M78 family</fullName>
    </submittedName>
</protein>
<evidence type="ECO:0000256" key="1">
    <source>
        <dbReference type="ARBA" id="ARBA00007227"/>
    </source>
</evidence>
<dbReference type="EMBL" id="FOVM01000002">
    <property type="protein sequence ID" value="SFN54172.1"/>
    <property type="molecule type" value="Genomic_DNA"/>
</dbReference>
<sequence length="388" mass="43900">MIDAVYSDFDRTSLLEIARVFDPSRLIQARQLSRLTKTDLHRAVGVSAAAIGQYERGEATPRVDTLISLSKALNVPPNFFALGRPRARLDVAQASFRRLRATSVAQQQQAVSYVEQVWELSSHLERSVEFPELNLPQWAMADEPEMAGRPDPITAARHIRNHWGLGVEPIKFLVYELEQHGILTVFFSMKEDENSDEKSHIDAFSTSSLPRPIIVLTPDKADDVMRHRFSAAHELGHIVLHRWRPGSNAELEREADAFAAEFLTPRDVIKTELPTRFNLGKLEELSLRWGASIKSLVFRSKELELISEATARRAYVTLNSLTKDGTIRPRPVEDFPGEQPELLKNALDVLDEVGIPISQIARELHVTPKHVRRLTGIKDARPKLRLVR</sequence>
<dbReference type="InterPro" id="IPR001387">
    <property type="entry name" value="Cro/C1-type_HTH"/>
</dbReference>
<proteinExistence type="inferred from homology"/>
<dbReference type="PANTHER" id="PTHR43236">
    <property type="entry name" value="ANTITOXIN HIGA1"/>
    <property type="match status" value="1"/>
</dbReference>
<dbReference type="STRING" id="995034.SAMN05216219_1107"/>
<dbReference type="OrthoDB" id="3240543at2"/>
<dbReference type="Pfam" id="PF06114">
    <property type="entry name" value="Peptidase_M78"/>
    <property type="match status" value="1"/>
</dbReference>
<dbReference type="Gene3D" id="1.10.260.40">
    <property type="entry name" value="lambda repressor-like DNA-binding domains"/>
    <property type="match status" value="1"/>
</dbReference>
<dbReference type="InterPro" id="IPR052345">
    <property type="entry name" value="Rad_response_metalloprotease"/>
</dbReference>
<evidence type="ECO:0000313" key="3">
    <source>
        <dbReference type="EMBL" id="SFN54172.1"/>
    </source>
</evidence>
<dbReference type="InterPro" id="IPR010359">
    <property type="entry name" value="IrrE_HExxH"/>
</dbReference>
<dbReference type="Pfam" id="PF01381">
    <property type="entry name" value="HTH_3"/>
    <property type="match status" value="1"/>
</dbReference>
<reference evidence="4" key="1">
    <citation type="submission" date="2016-10" db="EMBL/GenBank/DDBJ databases">
        <authorList>
            <person name="Varghese N."/>
            <person name="Submissions S."/>
        </authorList>
    </citation>
    <scope>NUCLEOTIDE SEQUENCE [LARGE SCALE GENOMIC DNA]</scope>
    <source>
        <strain evidence="4">CGMCC 1.11101</strain>
    </source>
</reference>
<dbReference type="SMART" id="SM00530">
    <property type="entry name" value="HTH_XRE"/>
    <property type="match status" value="1"/>
</dbReference>
<feature type="domain" description="HTH cro/C1-type" evidence="2">
    <location>
        <begin position="26"/>
        <end position="80"/>
    </location>
</feature>
<organism evidence="3 4">
    <name type="scientific">Mycetocola miduiensis</name>
    <dbReference type="NCBI Taxonomy" id="995034"/>
    <lineage>
        <taxon>Bacteria</taxon>
        <taxon>Bacillati</taxon>
        <taxon>Actinomycetota</taxon>
        <taxon>Actinomycetes</taxon>
        <taxon>Micrococcales</taxon>
        <taxon>Microbacteriaceae</taxon>
        <taxon>Mycetocola</taxon>
    </lineage>
</organism>